<evidence type="ECO:0000313" key="8">
    <source>
        <dbReference type="Proteomes" id="UP001158066"/>
    </source>
</evidence>
<keyword evidence="4 5" id="KW-0472">Membrane</keyword>
<dbReference type="GO" id="GO:0005886">
    <property type="term" value="C:plasma membrane"/>
    <property type="evidence" value="ECO:0007669"/>
    <property type="project" value="UniProtKB-SubCell"/>
</dbReference>
<feature type="transmembrane region" description="Helical" evidence="5">
    <location>
        <begin position="289"/>
        <end position="308"/>
    </location>
</feature>
<accession>A0AA45WYB3</accession>
<keyword evidence="8" id="KW-1185">Reference proteome</keyword>
<dbReference type="RefSeq" id="WP_283409869.1">
    <property type="nucleotide sequence ID" value="NZ_FXUF01000010.1"/>
</dbReference>
<name>A0AA45WYB3_9CLOT</name>
<keyword evidence="3 5" id="KW-1133">Transmembrane helix</keyword>
<evidence type="ECO:0000313" key="7">
    <source>
        <dbReference type="EMBL" id="SMP62770.1"/>
    </source>
</evidence>
<proteinExistence type="inferred from homology"/>
<feature type="transmembrane region" description="Helical" evidence="5">
    <location>
        <begin position="130"/>
        <end position="155"/>
    </location>
</feature>
<keyword evidence="5" id="KW-0813">Transport</keyword>
<dbReference type="PANTHER" id="PTHR43376">
    <property type="entry name" value="OLIGOPEPTIDE TRANSPORT SYSTEM PERMEASE PROTEIN"/>
    <property type="match status" value="1"/>
</dbReference>
<evidence type="ECO:0000256" key="5">
    <source>
        <dbReference type="RuleBase" id="RU363032"/>
    </source>
</evidence>
<feature type="transmembrane region" description="Helical" evidence="5">
    <location>
        <begin position="5"/>
        <end position="23"/>
    </location>
</feature>
<dbReference type="GO" id="GO:0055085">
    <property type="term" value="P:transmembrane transport"/>
    <property type="evidence" value="ECO:0007669"/>
    <property type="project" value="InterPro"/>
</dbReference>
<gene>
    <name evidence="7" type="ORF">SAMN06296020_11083</name>
</gene>
<dbReference type="AlphaFoldDB" id="A0AA45WYB3"/>
<keyword evidence="2 5" id="KW-0812">Transmembrane</keyword>
<comment type="subcellular location">
    <subcellularLocation>
        <location evidence="5">Cell membrane</location>
        <topology evidence="5">Multi-pass membrane protein</topology>
    </subcellularLocation>
    <subcellularLocation>
        <location evidence="1">Membrane</location>
        <topology evidence="1">Multi-pass membrane protein</topology>
    </subcellularLocation>
</comment>
<dbReference type="EMBL" id="FXUF01000010">
    <property type="protein sequence ID" value="SMP62770.1"/>
    <property type="molecule type" value="Genomic_DNA"/>
</dbReference>
<feature type="transmembrane region" description="Helical" evidence="5">
    <location>
        <begin position="185"/>
        <end position="208"/>
    </location>
</feature>
<dbReference type="SUPFAM" id="SSF161098">
    <property type="entry name" value="MetI-like"/>
    <property type="match status" value="1"/>
</dbReference>
<feature type="transmembrane region" description="Helical" evidence="5">
    <location>
        <begin position="96"/>
        <end position="118"/>
    </location>
</feature>
<dbReference type="CDD" id="cd06261">
    <property type="entry name" value="TM_PBP2"/>
    <property type="match status" value="1"/>
</dbReference>
<dbReference type="InterPro" id="IPR000515">
    <property type="entry name" value="MetI-like"/>
</dbReference>
<organism evidence="7 8">
    <name type="scientific">Anoxynatronum buryatiense</name>
    <dbReference type="NCBI Taxonomy" id="489973"/>
    <lineage>
        <taxon>Bacteria</taxon>
        <taxon>Bacillati</taxon>
        <taxon>Bacillota</taxon>
        <taxon>Clostridia</taxon>
        <taxon>Eubacteriales</taxon>
        <taxon>Clostridiaceae</taxon>
        <taxon>Anoxynatronum</taxon>
    </lineage>
</organism>
<evidence type="ECO:0000256" key="2">
    <source>
        <dbReference type="ARBA" id="ARBA00022692"/>
    </source>
</evidence>
<dbReference type="PANTHER" id="PTHR43376:SF1">
    <property type="entry name" value="OLIGOPEPTIDE TRANSPORT SYSTEM PERMEASE PROTEIN"/>
    <property type="match status" value="1"/>
</dbReference>
<dbReference type="Gene3D" id="1.10.3720.10">
    <property type="entry name" value="MetI-like"/>
    <property type="match status" value="1"/>
</dbReference>
<sequence length="320" mass="36363">MIRRYVITFVFIVTVNFLIPRLMPGDPFLYLSVEDGQVNTSFSEEQTAYYRSYYGLDQSLLNQYIRYINNLMQGDLGTSIYHNVSVVSLLAARFPWTLALVLVSMTLSCLLGVLLGSLSVWFRNRRSDEILYTTMIILSEIPPYLAGAFLLYFMAAKWQWFPLSGGISPFNEFSLSNAGAYLKELLWYGALPVTTLVLTRLGGFYLITRNSLVMVFDKEYMKTAKGKGLTTARRLFRHALRNALPPILTRYFMSLGMVFGSAVLVENVFRYPGIGRLMQEAVMTRDYVLLQGVFLLMAVSVLLMNLLADLLSKKLDPRVS</sequence>
<dbReference type="PROSITE" id="PS50928">
    <property type="entry name" value="ABC_TM1"/>
    <property type="match status" value="1"/>
</dbReference>
<comment type="caution">
    <text evidence="7">The sequence shown here is derived from an EMBL/GenBank/DDBJ whole genome shotgun (WGS) entry which is preliminary data.</text>
</comment>
<evidence type="ECO:0000256" key="4">
    <source>
        <dbReference type="ARBA" id="ARBA00023136"/>
    </source>
</evidence>
<dbReference type="Pfam" id="PF00528">
    <property type="entry name" value="BPD_transp_1"/>
    <property type="match status" value="1"/>
</dbReference>
<dbReference type="InterPro" id="IPR035906">
    <property type="entry name" value="MetI-like_sf"/>
</dbReference>
<evidence type="ECO:0000259" key="6">
    <source>
        <dbReference type="PROSITE" id="PS50928"/>
    </source>
</evidence>
<reference evidence="7" key="1">
    <citation type="submission" date="2017-05" db="EMBL/GenBank/DDBJ databases">
        <authorList>
            <person name="Varghese N."/>
            <person name="Submissions S."/>
        </authorList>
    </citation>
    <scope>NUCLEOTIDE SEQUENCE</scope>
    <source>
        <strain evidence="7">Su22</strain>
    </source>
</reference>
<evidence type="ECO:0000256" key="1">
    <source>
        <dbReference type="ARBA" id="ARBA00004141"/>
    </source>
</evidence>
<feature type="transmembrane region" description="Helical" evidence="5">
    <location>
        <begin position="251"/>
        <end position="269"/>
    </location>
</feature>
<comment type="similarity">
    <text evidence="5">Belongs to the binding-protein-dependent transport system permease family.</text>
</comment>
<feature type="domain" description="ABC transmembrane type-1" evidence="6">
    <location>
        <begin position="94"/>
        <end position="312"/>
    </location>
</feature>
<dbReference type="Proteomes" id="UP001158066">
    <property type="component" value="Unassembled WGS sequence"/>
</dbReference>
<protein>
    <submittedName>
        <fullName evidence="7">Peptide/nickel transport system permease protein</fullName>
    </submittedName>
</protein>
<evidence type="ECO:0000256" key="3">
    <source>
        <dbReference type="ARBA" id="ARBA00022989"/>
    </source>
</evidence>